<name>A0A0D2P0A5_HYPSF</name>
<dbReference type="InterPro" id="IPR046522">
    <property type="entry name" value="DUF6699"/>
</dbReference>
<feature type="domain" description="DUF6699" evidence="1">
    <location>
        <begin position="179"/>
        <end position="329"/>
    </location>
</feature>
<evidence type="ECO:0000313" key="3">
    <source>
        <dbReference type="Proteomes" id="UP000054270"/>
    </source>
</evidence>
<protein>
    <recommendedName>
        <fullName evidence="1">DUF6699 domain-containing protein</fullName>
    </recommendedName>
</protein>
<evidence type="ECO:0000259" key="1">
    <source>
        <dbReference type="Pfam" id="PF20415"/>
    </source>
</evidence>
<keyword evidence="3" id="KW-1185">Reference proteome</keyword>
<dbReference type="Pfam" id="PF20415">
    <property type="entry name" value="DUF6699"/>
    <property type="match status" value="1"/>
</dbReference>
<accession>A0A0D2P0A5</accession>
<dbReference type="EMBL" id="KN817537">
    <property type="protein sequence ID" value="KJA24369.1"/>
    <property type="molecule type" value="Genomic_DNA"/>
</dbReference>
<dbReference type="AlphaFoldDB" id="A0A0D2P0A5"/>
<sequence>MPALISPTASHFHPYYQNTDSYWPASSTYSQYTYAYAQGYWATELRPRTRTRRYSLGCAQPPAAYLPYDVSPVNKPVYHGDVSWQTKPRRARAGSRSQMHYAVPPTPWMQTVPLPSEDSLTVHRASHARTASIDSAGSWSPDPWFLQKYAPLPECRDPAPEKGAAGPILIPELAKDNRLKWDVRNLPLGASFPPLHATPNVTFVRPDLSVPALAKDIRSVSISFDAPRCDVFRKDWGCIIVRAKTSQQNAKLGGHLCEAITVFDLMDAIYQYFRQELSSKEIARVSDTPDKEELLKRTGAARLVYTGHSKEGDRYRRVDLLDQFRIRSLKVDTASDNWCHLHLRLR</sequence>
<reference evidence="3" key="1">
    <citation type="submission" date="2014-04" db="EMBL/GenBank/DDBJ databases">
        <title>Evolutionary Origins and Diversification of the Mycorrhizal Mutualists.</title>
        <authorList>
            <consortium name="DOE Joint Genome Institute"/>
            <consortium name="Mycorrhizal Genomics Consortium"/>
            <person name="Kohler A."/>
            <person name="Kuo A."/>
            <person name="Nagy L.G."/>
            <person name="Floudas D."/>
            <person name="Copeland A."/>
            <person name="Barry K.W."/>
            <person name="Cichocki N."/>
            <person name="Veneault-Fourrey C."/>
            <person name="LaButti K."/>
            <person name="Lindquist E.A."/>
            <person name="Lipzen A."/>
            <person name="Lundell T."/>
            <person name="Morin E."/>
            <person name="Murat C."/>
            <person name="Riley R."/>
            <person name="Ohm R."/>
            <person name="Sun H."/>
            <person name="Tunlid A."/>
            <person name="Henrissat B."/>
            <person name="Grigoriev I.V."/>
            <person name="Hibbett D.S."/>
            <person name="Martin F."/>
        </authorList>
    </citation>
    <scope>NUCLEOTIDE SEQUENCE [LARGE SCALE GENOMIC DNA]</scope>
    <source>
        <strain evidence="3">FD-334 SS-4</strain>
    </source>
</reference>
<proteinExistence type="predicted"/>
<organism evidence="2 3">
    <name type="scientific">Hypholoma sublateritium (strain FD-334 SS-4)</name>
    <dbReference type="NCBI Taxonomy" id="945553"/>
    <lineage>
        <taxon>Eukaryota</taxon>
        <taxon>Fungi</taxon>
        <taxon>Dikarya</taxon>
        <taxon>Basidiomycota</taxon>
        <taxon>Agaricomycotina</taxon>
        <taxon>Agaricomycetes</taxon>
        <taxon>Agaricomycetidae</taxon>
        <taxon>Agaricales</taxon>
        <taxon>Agaricineae</taxon>
        <taxon>Strophariaceae</taxon>
        <taxon>Hypholoma</taxon>
    </lineage>
</organism>
<gene>
    <name evidence="2" type="ORF">HYPSUDRAFT_53734</name>
</gene>
<dbReference type="Proteomes" id="UP000054270">
    <property type="component" value="Unassembled WGS sequence"/>
</dbReference>
<evidence type="ECO:0000313" key="2">
    <source>
        <dbReference type="EMBL" id="KJA24369.1"/>
    </source>
</evidence>
<dbReference type="OrthoDB" id="3241567at2759"/>